<reference evidence="2 3" key="1">
    <citation type="submission" date="2019-04" db="EMBL/GenBank/DDBJ databases">
        <title>Geobacter ruber sp. nov., ferric-reducing bacteria isolated from paddy soil.</title>
        <authorList>
            <person name="Xu Z."/>
            <person name="Masuda Y."/>
            <person name="Itoh H."/>
            <person name="Senoo K."/>
        </authorList>
    </citation>
    <scope>NUCLEOTIDE SEQUENCE [LARGE SCALE GENOMIC DNA]</scope>
    <source>
        <strain evidence="2 3">Red88</strain>
    </source>
</reference>
<dbReference type="Gene3D" id="3.90.10.10">
    <property type="entry name" value="Cytochrome C3"/>
    <property type="match status" value="1"/>
</dbReference>
<evidence type="ECO:0000313" key="3">
    <source>
        <dbReference type="Proteomes" id="UP000324298"/>
    </source>
</evidence>
<accession>A0A5A9XB10</accession>
<dbReference type="RefSeq" id="WP_149308351.1">
    <property type="nucleotide sequence ID" value="NZ_SRSD01000008.1"/>
</dbReference>
<keyword evidence="3" id="KW-1185">Reference proteome</keyword>
<name>A0A5A9XB10_9BACT</name>
<feature type="chain" id="PRO_5022974754" evidence="1">
    <location>
        <begin position="18"/>
        <end position="206"/>
    </location>
</feature>
<keyword evidence="1" id="KW-0732">Signal</keyword>
<comment type="caution">
    <text evidence="2">The sequence shown here is derived from an EMBL/GenBank/DDBJ whole genome shotgun (WGS) entry which is preliminary data.</text>
</comment>
<protein>
    <submittedName>
        <fullName evidence="2">Uncharacterized protein</fullName>
    </submittedName>
</protein>
<organism evidence="2 3">
    <name type="scientific">Oryzomonas rubra</name>
    <dbReference type="NCBI Taxonomy" id="2509454"/>
    <lineage>
        <taxon>Bacteria</taxon>
        <taxon>Pseudomonadati</taxon>
        <taxon>Thermodesulfobacteriota</taxon>
        <taxon>Desulfuromonadia</taxon>
        <taxon>Geobacterales</taxon>
        <taxon>Geobacteraceae</taxon>
        <taxon>Oryzomonas</taxon>
    </lineage>
</organism>
<evidence type="ECO:0000256" key="1">
    <source>
        <dbReference type="SAM" id="SignalP"/>
    </source>
</evidence>
<dbReference type="OrthoDB" id="9810317at2"/>
<feature type="signal peptide" evidence="1">
    <location>
        <begin position="1"/>
        <end position="17"/>
    </location>
</feature>
<sequence>MSSIRPFILGLWLPALVAFGLAGCGDSNSQSTFSADSHGAHVVATWLPGGHSAAATTNISACAECHGSDYAGGISKVACTQCHMGDQQHVHPLFWGDYTYSHHAVYVAESGIAACTNIYCHGKSLTGVTGSGPSCSSCHLGGPMQIHPASIAVWKNVTSSNQSSHGVYVLTNGITTCANVVCHGANLEGVSGSGMSCQSCHTLNWQ</sequence>
<dbReference type="Proteomes" id="UP000324298">
    <property type="component" value="Unassembled WGS sequence"/>
</dbReference>
<dbReference type="EMBL" id="SRSD01000008">
    <property type="protein sequence ID" value="KAA0889783.1"/>
    <property type="molecule type" value="Genomic_DNA"/>
</dbReference>
<evidence type="ECO:0000313" key="2">
    <source>
        <dbReference type="EMBL" id="KAA0889783.1"/>
    </source>
</evidence>
<dbReference type="AlphaFoldDB" id="A0A5A9XB10"/>
<dbReference type="InterPro" id="IPR036280">
    <property type="entry name" value="Multihaem_cyt_sf"/>
</dbReference>
<dbReference type="SUPFAM" id="SSF48695">
    <property type="entry name" value="Multiheme cytochromes"/>
    <property type="match status" value="1"/>
</dbReference>
<proteinExistence type="predicted"/>
<dbReference type="PROSITE" id="PS51257">
    <property type="entry name" value="PROKAR_LIPOPROTEIN"/>
    <property type="match status" value="1"/>
</dbReference>
<gene>
    <name evidence="2" type="ORF">ET418_13495</name>
</gene>